<dbReference type="Gene3D" id="3.10.100.10">
    <property type="entry name" value="Mannose-Binding Protein A, subunit A"/>
    <property type="match status" value="1"/>
</dbReference>
<dbReference type="OrthoDB" id="441660at2759"/>
<dbReference type="SUPFAM" id="SSF56436">
    <property type="entry name" value="C-type lectin-like"/>
    <property type="match status" value="1"/>
</dbReference>
<dbReference type="CDD" id="cd00037">
    <property type="entry name" value="CLECT"/>
    <property type="match status" value="1"/>
</dbReference>
<dbReference type="InterPro" id="IPR016187">
    <property type="entry name" value="CTDL_fold"/>
</dbReference>
<feature type="domain" description="C-type lectin" evidence="1">
    <location>
        <begin position="1"/>
        <end position="70"/>
    </location>
</feature>
<protein>
    <recommendedName>
        <fullName evidence="1">C-type lectin domain-containing protein</fullName>
    </recommendedName>
</protein>
<comment type="caution">
    <text evidence="2">The sequence shown here is derived from an EMBL/GenBank/DDBJ whole genome shotgun (WGS) entry which is preliminary data.</text>
</comment>
<dbReference type="Proteomes" id="UP000593567">
    <property type="component" value="Unassembled WGS sequence"/>
</dbReference>
<dbReference type="Pfam" id="PF00059">
    <property type="entry name" value="Lectin_C"/>
    <property type="match status" value="1"/>
</dbReference>
<name>A0A7J7J7W4_BUGNE</name>
<dbReference type="EMBL" id="VXIV02002871">
    <property type="protein sequence ID" value="KAF6022282.1"/>
    <property type="molecule type" value="Genomic_DNA"/>
</dbReference>
<gene>
    <name evidence="2" type="ORF">EB796_019405</name>
</gene>
<dbReference type="InterPro" id="IPR001304">
    <property type="entry name" value="C-type_lectin-like"/>
</dbReference>
<keyword evidence="3" id="KW-1185">Reference proteome</keyword>
<dbReference type="InterPro" id="IPR016186">
    <property type="entry name" value="C-type_lectin-like/link_sf"/>
</dbReference>
<evidence type="ECO:0000313" key="3">
    <source>
        <dbReference type="Proteomes" id="UP000593567"/>
    </source>
</evidence>
<reference evidence="2" key="1">
    <citation type="submission" date="2020-06" db="EMBL/GenBank/DDBJ databases">
        <title>Draft genome of Bugula neritina, a colonial animal packing powerful symbionts and potential medicines.</title>
        <authorList>
            <person name="Rayko M."/>
        </authorList>
    </citation>
    <scope>NUCLEOTIDE SEQUENCE [LARGE SCALE GENOMIC DNA]</scope>
    <source>
        <strain evidence="2">Kwan_BN1</strain>
    </source>
</reference>
<dbReference type="PROSITE" id="PS50041">
    <property type="entry name" value="C_TYPE_LECTIN_2"/>
    <property type="match status" value="1"/>
</dbReference>
<accession>A0A7J7J7W4</accession>
<sequence>MWFGGRKYEGTWFWMDKSTDAVGKISYFDWRRGEPNGYGYRRNVAECLNIYNNGQMDDDWCDQKHAYACEKSVNDVVVG</sequence>
<evidence type="ECO:0000259" key="1">
    <source>
        <dbReference type="PROSITE" id="PS50041"/>
    </source>
</evidence>
<organism evidence="2 3">
    <name type="scientific">Bugula neritina</name>
    <name type="common">Brown bryozoan</name>
    <name type="synonym">Sertularia neritina</name>
    <dbReference type="NCBI Taxonomy" id="10212"/>
    <lineage>
        <taxon>Eukaryota</taxon>
        <taxon>Metazoa</taxon>
        <taxon>Spiralia</taxon>
        <taxon>Lophotrochozoa</taxon>
        <taxon>Bryozoa</taxon>
        <taxon>Gymnolaemata</taxon>
        <taxon>Cheilostomatida</taxon>
        <taxon>Flustrina</taxon>
        <taxon>Buguloidea</taxon>
        <taxon>Bugulidae</taxon>
        <taxon>Bugula</taxon>
    </lineage>
</organism>
<evidence type="ECO:0000313" key="2">
    <source>
        <dbReference type="EMBL" id="KAF6022282.1"/>
    </source>
</evidence>
<proteinExistence type="predicted"/>
<dbReference type="AlphaFoldDB" id="A0A7J7J7W4"/>